<feature type="domain" description="X8" evidence="12">
    <location>
        <begin position="377"/>
        <end position="465"/>
    </location>
</feature>
<protein>
    <recommendedName>
        <fullName evidence="10">1,3-beta-glucanosyltransferase</fullName>
        <ecNumber evidence="10">2.4.1.-</ecNumber>
    </recommendedName>
</protein>
<evidence type="ECO:0000256" key="1">
    <source>
        <dbReference type="ARBA" id="ARBA00004196"/>
    </source>
</evidence>
<dbReference type="GO" id="GO:0042124">
    <property type="term" value="F:1,3-beta-glucanosyltransferase activity"/>
    <property type="evidence" value="ECO:0007669"/>
    <property type="project" value="TreeGrafter"/>
</dbReference>
<evidence type="ECO:0000256" key="4">
    <source>
        <dbReference type="ARBA" id="ARBA00022622"/>
    </source>
</evidence>
<comment type="subcellular location">
    <subcellularLocation>
        <location evidence="1">Cell envelope</location>
    </subcellularLocation>
    <subcellularLocation>
        <location evidence="10">Cell membrane</location>
        <topology evidence="10">Lipid-anchor</topology>
        <topology evidence="10">GPI-anchor</topology>
    </subcellularLocation>
    <subcellularLocation>
        <location evidence="2">Membrane</location>
        <topology evidence="2">Lipid-anchor</topology>
        <topology evidence="2">GPI-anchor</topology>
    </subcellularLocation>
</comment>
<dbReference type="RefSeq" id="XP_001383560.2">
    <property type="nucleotide sequence ID" value="XM_001383523.1"/>
</dbReference>
<sequence>MNFAIVSIFVLFVFQSAFADDKTTPPVEVVGNKFYFSNNGSQFLMRGIAYQQNTANSTENLSFIDPLADEKTCERDVKYFKELNTNTLRVYAVNGSLDHDACMDIFSEAGIYIIADLSEPDLSINRNNPEWNLDLYKRYTEVVDMFEKYPNVLGFFAGNEVTNDKSNTDASAFVKAAVRDTKKYIKDKQYRNIPVGYSSNDDEDIRVAIADYFACGDLDERADFFGINMYEWCGESTFKTSGYSDRTDEYKNLTIPVFFSEYGCNEKRPRKFTEVGAIFSDDMTDVWSGGIVYMYFEEQNKYGLVSIKGDEVQTLDDYKYYKSEINNISPNYAKSSTASVEATQTFACPASASTWRAAVKLPPTPDEDFCECMASTYECVIRDNVPQKNFKNLYSEICGQIDCSPISVNGSKGEYGSVSFCSDKDKLSHVLNEYYLSSDRHSSACDFNGSATLAKSVETGKTCSAKDGSVNSAGSSNSKSSDTSQSTSTSTKSSGAIQSFQIASKYDLLAISIFMGCLFSGATILFI</sequence>
<dbReference type="PANTHER" id="PTHR31468:SF2">
    <property type="entry name" value="1,3-BETA-GLUCANOSYLTRANSFERASE GAS1"/>
    <property type="match status" value="1"/>
</dbReference>
<feature type="region of interest" description="Disordered" evidence="11">
    <location>
        <begin position="462"/>
        <end position="492"/>
    </location>
</feature>
<dbReference type="GO" id="GO:1903561">
    <property type="term" value="C:extracellular vesicle"/>
    <property type="evidence" value="ECO:0007669"/>
    <property type="project" value="UniProtKB-ARBA"/>
</dbReference>
<keyword evidence="9 10" id="KW-0449">Lipoprotein</keyword>
<organism evidence="13 14">
    <name type="scientific">Scheffersomyces stipitis (strain ATCC 58785 / CBS 6054 / NBRC 10063 / NRRL Y-11545)</name>
    <name type="common">Yeast</name>
    <name type="synonym">Pichia stipitis</name>
    <dbReference type="NCBI Taxonomy" id="322104"/>
    <lineage>
        <taxon>Eukaryota</taxon>
        <taxon>Fungi</taxon>
        <taxon>Dikarya</taxon>
        <taxon>Ascomycota</taxon>
        <taxon>Saccharomycotina</taxon>
        <taxon>Pichiomycetes</taxon>
        <taxon>Debaryomycetaceae</taxon>
        <taxon>Scheffersomyces</taxon>
    </lineage>
</organism>
<evidence type="ECO:0000256" key="9">
    <source>
        <dbReference type="ARBA" id="ARBA00023288"/>
    </source>
</evidence>
<feature type="signal peptide" evidence="10">
    <location>
        <begin position="1"/>
        <end position="19"/>
    </location>
</feature>
<dbReference type="OrthoDB" id="421038at2759"/>
<name>A3LS97_PICST</name>
<dbReference type="GO" id="GO:0071970">
    <property type="term" value="P:fungal-type cell wall (1-&gt;3)-beta-D-glucan biosynthetic process"/>
    <property type="evidence" value="ECO:0007669"/>
    <property type="project" value="TreeGrafter"/>
</dbReference>
<evidence type="ECO:0000313" key="14">
    <source>
        <dbReference type="Proteomes" id="UP000002258"/>
    </source>
</evidence>
<dbReference type="Proteomes" id="UP000002258">
    <property type="component" value="Chromosome 3"/>
</dbReference>
<evidence type="ECO:0000313" key="13">
    <source>
        <dbReference type="EMBL" id="ABN65531.2"/>
    </source>
</evidence>
<dbReference type="Gene3D" id="3.20.20.80">
    <property type="entry name" value="Glycosidases"/>
    <property type="match status" value="1"/>
</dbReference>
<dbReference type="HOGENOM" id="CLU_021855_2_1_1"/>
<evidence type="ECO:0000256" key="7">
    <source>
        <dbReference type="ARBA" id="ARBA00023157"/>
    </source>
</evidence>
<dbReference type="GO" id="GO:0031505">
    <property type="term" value="P:fungal-type cell wall organization"/>
    <property type="evidence" value="ECO:0007669"/>
    <property type="project" value="UniProtKB-ARBA"/>
</dbReference>
<dbReference type="GO" id="GO:0030445">
    <property type="term" value="C:yeast-form cell wall"/>
    <property type="evidence" value="ECO:0007669"/>
    <property type="project" value="UniProtKB-ARBA"/>
</dbReference>
<keyword evidence="8" id="KW-0325">Glycoprotein</keyword>
<dbReference type="SUPFAM" id="SSF51445">
    <property type="entry name" value="(Trans)glycosidases"/>
    <property type="match status" value="1"/>
</dbReference>
<dbReference type="EMBL" id="CP000497">
    <property type="protein sequence ID" value="ABN65531.2"/>
    <property type="molecule type" value="Genomic_DNA"/>
</dbReference>
<keyword evidence="4 10" id="KW-0336">GPI-anchor</keyword>
<evidence type="ECO:0000259" key="12">
    <source>
        <dbReference type="SMART" id="SM00768"/>
    </source>
</evidence>
<comment type="similarity">
    <text evidence="3 10">Belongs to the glycosyl hydrolase 72 family.</text>
</comment>
<dbReference type="GO" id="GO:0005886">
    <property type="term" value="C:plasma membrane"/>
    <property type="evidence" value="ECO:0007669"/>
    <property type="project" value="UniProtKB-SubCell"/>
</dbReference>
<dbReference type="KEGG" id="pic:PICST_88548"/>
<evidence type="ECO:0000256" key="2">
    <source>
        <dbReference type="ARBA" id="ARBA00004589"/>
    </source>
</evidence>
<evidence type="ECO:0000256" key="3">
    <source>
        <dbReference type="ARBA" id="ARBA00007528"/>
    </source>
</evidence>
<dbReference type="EC" id="2.4.1.-" evidence="10"/>
<evidence type="ECO:0000256" key="8">
    <source>
        <dbReference type="ARBA" id="ARBA00023180"/>
    </source>
</evidence>
<keyword evidence="10" id="KW-0808">Transferase</keyword>
<keyword evidence="5 10" id="KW-0732">Signal</keyword>
<dbReference type="Gene3D" id="1.20.58.1040">
    <property type="match status" value="1"/>
</dbReference>
<proteinExistence type="inferred from homology"/>
<keyword evidence="6 10" id="KW-0472">Membrane</keyword>
<evidence type="ECO:0000256" key="10">
    <source>
        <dbReference type="RuleBase" id="RU361209"/>
    </source>
</evidence>
<accession>A3LS97</accession>
<gene>
    <name evidence="13" type="ORF">PICST_88548</name>
</gene>
<feature type="chain" id="PRO_5005121384" description="1,3-beta-glucanosyltransferase" evidence="10">
    <location>
        <begin position="20"/>
        <end position="527"/>
    </location>
</feature>
<dbReference type="InterPro" id="IPR017853">
    <property type="entry name" value="GH"/>
</dbReference>
<dbReference type="Pfam" id="PF07983">
    <property type="entry name" value="X8"/>
    <property type="match status" value="1"/>
</dbReference>
<evidence type="ECO:0000256" key="11">
    <source>
        <dbReference type="SAM" id="MobiDB-lite"/>
    </source>
</evidence>
<dbReference type="PANTHER" id="PTHR31468">
    <property type="entry name" value="1,3-BETA-GLUCANOSYLTRANSFERASE GAS1"/>
    <property type="match status" value="1"/>
</dbReference>
<evidence type="ECO:0000256" key="6">
    <source>
        <dbReference type="ARBA" id="ARBA00023136"/>
    </source>
</evidence>
<dbReference type="OMA" id="MTAYFNC"/>
<dbReference type="GeneID" id="4838251"/>
<dbReference type="InterPro" id="IPR004886">
    <property type="entry name" value="Glucanosyltransferase"/>
</dbReference>
<feature type="compositionally biased region" description="Low complexity" evidence="11">
    <location>
        <begin position="467"/>
        <end position="492"/>
    </location>
</feature>
<dbReference type="eggNOG" id="ENOG502QPST">
    <property type="taxonomic scope" value="Eukaryota"/>
</dbReference>
<dbReference type="GO" id="GO:0098552">
    <property type="term" value="C:side of membrane"/>
    <property type="evidence" value="ECO:0007669"/>
    <property type="project" value="UniProtKB-KW"/>
</dbReference>
<keyword evidence="14" id="KW-1185">Reference proteome</keyword>
<dbReference type="InterPro" id="IPR012946">
    <property type="entry name" value="X8"/>
</dbReference>
<dbReference type="STRING" id="322104.A3LS97"/>
<keyword evidence="7" id="KW-1015">Disulfide bond</keyword>
<comment type="function">
    <text evidence="10">Splits internally a 1,3-beta-glucan molecule and transfers the newly generated reducing end (the donor) to the non-reducing end of another 1,3-beta-glucan molecule (the acceptor) forming a 1,3-beta linkage, resulting in the elongation of 1,3-beta-glucan chains in the cell wall.</text>
</comment>
<reference evidence="13 14" key="1">
    <citation type="journal article" date="2007" name="Nat. Biotechnol.">
        <title>Genome sequence of the lignocellulose-bioconverting and xylose-fermenting yeast Pichia stipitis.</title>
        <authorList>
            <person name="Jeffries T.W."/>
            <person name="Grigoriev I.V."/>
            <person name="Grimwood J."/>
            <person name="Laplaza J.M."/>
            <person name="Aerts A."/>
            <person name="Salamov A."/>
            <person name="Schmutz J."/>
            <person name="Lindquist E."/>
            <person name="Dehal P."/>
            <person name="Shapiro H."/>
            <person name="Jin Y.S."/>
            <person name="Passoth V."/>
            <person name="Richardson P.M."/>
        </authorList>
    </citation>
    <scope>NUCLEOTIDE SEQUENCE [LARGE SCALE GENOMIC DNA]</scope>
    <source>
        <strain evidence="14">ATCC 58785 / CBS 6054 / NBRC 10063 / NRRL Y-11545</strain>
    </source>
</reference>
<dbReference type="Pfam" id="PF03198">
    <property type="entry name" value="Glyco_hydro_72"/>
    <property type="match status" value="1"/>
</dbReference>
<dbReference type="InParanoid" id="A3LS97"/>
<evidence type="ECO:0000256" key="5">
    <source>
        <dbReference type="ARBA" id="ARBA00022729"/>
    </source>
</evidence>
<dbReference type="SMART" id="SM00768">
    <property type="entry name" value="X8"/>
    <property type="match status" value="1"/>
</dbReference>
<dbReference type="FunFam" id="3.20.20.80:FF:000038">
    <property type="entry name" value="1,3-beta-glucanosyltransferase"/>
    <property type="match status" value="1"/>
</dbReference>
<dbReference type="AlphaFoldDB" id="A3LS97"/>